<keyword evidence="3" id="KW-1185">Reference proteome</keyword>
<feature type="chain" id="PRO_5042538512" description="GPI-anchored cell wall organization protein Ecm33" evidence="1">
    <location>
        <begin position="26"/>
        <end position="476"/>
    </location>
</feature>
<dbReference type="RefSeq" id="XP_060288170.1">
    <property type="nucleotide sequence ID" value="XM_060429597.1"/>
</dbReference>
<organism evidence="2 3">
    <name type="scientific">Phialemonium atrogriseum</name>
    <dbReference type="NCBI Taxonomy" id="1093897"/>
    <lineage>
        <taxon>Eukaryota</taxon>
        <taxon>Fungi</taxon>
        <taxon>Dikarya</taxon>
        <taxon>Ascomycota</taxon>
        <taxon>Pezizomycotina</taxon>
        <taxon>Sordariomycetes</taxon>
        <taxon>Sordariomycetidae</taxon>
        <taxon>Cephalothecales</taxon>
        <taxon>Cephalothecaceae</taxon>
        <taxon>Phialemonium</taxon>
    </lineage>
</organism>
<evidence type="ECO:0008006" key="4">
    <source>
        <dbReference type="Google" id="ProtNLM"/>
    </source>
</evidence>
<evidence type="ECO:0000313" key="3">
    <source>
        <dbReference type="Proteomes" id="UP001244011"/>
    </source>
</evidence>
<dbReference type="EMBL" id="MU838998">
    <property type="protein sequence ID" value="KAK1771957.1"/>
    <property type="molecule type" value="Genomic_DNA"/>
</dbReference>
<feature type="signal peptide" evidence="1">
    <location>
        <begin position="1"/>
        <end position="25"/>
    </location>
</feature>
<dbReference type="GeneID" id="85312784"/>
<accession>A0AAJ0FLA2</accession>
<comment type="caution">
    <text evidence="2">The sequence shown here is derived from an EMBL/GenBank/DDBJ whole genome shotgun (WGS) entry which is preliminary data.</text>
</comment>
<sequence length="476" mass="51688">MSWKRPLLWLTIPLSLFAVAANAQACRLRSPFTVNSQADADELTKCEQFNGDVNISPSASSNITLDGLLQVFGSLRATLPGHSDTADATTLISISSKTLSFVGGSLVISSVSSLQSIALPKLKIVVGALEMSDLPSLVDLHLEGINSVGNFSLVSAPRLLEASIGADSTDKDRDIGLKYLTDTTDPAVVVRDVGLASLSGLVDLYDASLIELAELPNLNDVLLNTGHVGEVRIHGNGNLTLSTWGGPGIGTTEQVVGKLSITGVKHVSPCRSFDVHEFIAVNNSVEYLHFSFTAVQRLEVRDNARLKTLVPWNGHNIWEWDLADVLIRDNPLLVLSQFPVRSANDTLTLLECPGSFNNSVDQWQWYPFHMETLAIDAAINDTFFKSFTDLWAEEEDPEAHLRSLPIVLQNFTVRSTDPSFDCSRLDALRSETVAFPGAYSCQGHTLNPPKDAASALLLVSWNLPLVVAVTMMAFYV</sequence>
<dbReference type="Proteomes" id="UP001244011">
    <property type="component" value="Unassembled WGS sequence"/>
</dbReference>
<proteinExistence type="predicted"/>
<evidence type="ECO:0000256" key="1">
    <source>
        <dbReference type="SAM" id="SignalP"/>
    </source>
</evidence>
<protein>
    <recommendedName>
        <fullName evidence="4">GPI-anchored cell wall organization protein Ecm33</fullName>
    </recommendedName>
</protein>
<keyword evidence="1" id="KW-0732">Signal</keyword>
<gene>
    <name evidence="2" type="ORF">QBC33DRAFT_555114</name>
</gene>
<dbReference type="InterPro" id="IPR036941">
    <property type="entry name" value="Rcpt_L-dom_sf"/>
</dbReference>
<dbReference type="Gene3D" id="3.80.20.20">
    <property type="entry name" value="Receptor L-domain"/>
    <property type="match status" value="1"/>
</dbReference>
<name>A0AAJ0FLA2_9PEZI</name>
<dbReference type="SUPFAM" id="SSF52058">
    <property type="entry name" value="L domain-like"/>
    <property type="match status" value="1"/>
</dbReference>
<dbReference type="AlphaFoldDB" id="A0AAJ0FLA2"/>
<reference evidence="2" key="1">
    <citation type="submission" date="2023-06" db="EMBL/GenBank/DDBJ databases">
        <title>Genome-scale phylogeny and comparative genomics of the fungal order Sordariales.</title>
        <authorList>
            <consortium name="Lawrence Berkeley National Laboratory"/>
            <person name="Hensen N."/>
            <person name="Bonometti L."/>
            <person name="Westerberg I."/>
            <person name="Brannstrom I.O."/>
            <person name="Guillou S."/>
            <person name="Cros-Aarteil S."/>
            <person name="Calhoun S."/>
            <person name="Haridas S."/>
            <person name="Kuo A."/>
            <person name="Mondo S."/>
            <person name="Pangilinan J."/>
            <person name="Riley R."/>
            <person name="Labutti K."/>
            <person name="Andreopoulos B."/>
            <person name="Lipzen A."/>
            <person name="Chen C."/>
            <person name="Yanf M."/>
            <person name="Daum C."/>
            <person name="Ng V."/>
            <person name="Clum A."/>
            <person name="Steindorff A."/>
            <person name="Ohm R."/>
            <person name="Martin F."/>
            <person name="Silar P."/>
            <person name="Natvig D."/>
            <person name="Lalanne C."/>
            <person name="Gautier V."/>
            <person name="Ament-Velasquez S.L."/>
            <person name="Kruys A."/>
            <person name="Hutchinson M.I."/>
            <person name="Powell A.J."/>
            <person name="Barry K."/>
            <person name="Miller A.N."/>
            <person name="Grigoriev I.V."/>
            <person name="Debuchy R."/>
            <person name="Gladieux P."/>
            <person name="Thoren M.H."/>
            <person name="Johannesson H."/>
        </authorList>
    </citation>
    <scope>NUCLEOTIDE SEQUENCE</scope>
    <source>
        <strain evidence="2">8032-3</strain>
    </source>
</reference>
<evidence type="ECO:0000313" key="2">
    <source>
        <dbReference type="EMBL" id="KAK1771957.1"/>
    </source>
</evidence>